<dbReference type="GO" id="GO:0015473">
    <property type="term" value="F:fimbrial usher porin activity"/>
    <property type="evidence" value="ECO:0007669"/>
    <property type="project" value="InterPro"/>
</dbReference>
<keyword evidence="7 10" id="KW-0732">Signal</keyword>
<dbReference type="InterPro" id="IPR042186">
    <property type="entry name" value="FimD_plug_dom"/>
</dbReference>
<evidence type="ECO:0000256" key="4">
    <source>
        <dbReference type="ARBA" id="ARBA00022452"/>
    </source>
</evidence>
<dbReference type="GO" id="GO:0009297">
    <property type="term" value="P:pilus assembly"/>
    <property type="evidence" value="ECO:0007669"/>
    <property type="project" value="InterPro"/>
</dbReference>
<keyword evidence="5" id="KW-1029">Fimbrium biogenesis</keyword>
<evidence type="ECO:0000256" key="7">
    <source>
        <dbReference type="ARBA" id="ARBA00022729"/>
    </source>
</evidence>
<feature type="domain" description="PapC N-terminal" evidence="12">
    <location>
        <begin position="24"/>
        <end position="169"/>
    </location>
</feature>
<dbReference type="Pfam" id="PF00577">
    <property type="entry name" value="Usher"/>
    <property type="match status" value="1"/>
</dbReference>
<gene>
    <name evidence="13" type="primary">fimD_8</name>
    <name evidence="13" type="ORF">NCTC13193_01137</name>
</gene>
<evidence type="ECO:0000256" key="8">
    <source>
        <dbReference type="ARBA" id="ARBA00023136"/>
    </source>
</evidence>
<dbReference type="GO" id="GO:0009279">
    <property type="term" value="C:cell outer membrane"/>
    <property type="evidence" value="ECO:0007669"/>
    <property type="project" value="UniProtKB-SubCell"/>
</dbReference>
<dbReference type="Gene3D" id="2.60.40.2070">
    <property type="match status" value="1"/>
</dbReference>
<dbReference type="Pfam" id="PF13954">
    <property type="entry name" value="PapC_N"/>
    <property type="match status" value="1"/>
</dbReference>
<evidence type="ECO:0000313" key="14">
    <source>
        <dbReference type="Proteomes" id="UP000270487"/>
    </source>
</evidence>
<dbReference type="InterPro" id="IPR037224">
    <property type="entry name" value="PapC_N_sf"/>
</dbReference>
<dbReference type="InterPro" id="IPR043142">
    <property type="entry name" value="PapC-like_C_sf"/>
</dbReference>
<comment type="similarity">
    <text evidence="2">Belongs to the fimbrial export usher family.</text>
</comment>
<evidence type="ECO:0000256" key="10">
    <source>
        <dbReference type="SAM" id="SignalP"/>
    </source>
</evidence>
<dbReference type="Proteomes" id="UP000270487">
    <property type="component" value="Chromosome"/>
</dbReference>
<evidence type="ECO:0000313" key="13">
    <source>
        <dbReference type="EMBL" id="VEI64414.1"/>
    </source>
</evidence>
<organism evidence="13 14">
    <name type="scientific">Serratia fonticola</name>
    <dbReference type="NCBI Taxonomy" id="47917"/>
    <lineage>
        <taxon>Bacteria</taxon>
        <taxon>Pseudomonadati</taxon>
        <taxon>Pseudomonadota</taxon>
        <taxon>Gammaproteobacteria</taxon>
        <taxon>Enterobacterales</taxon>
        <taxon>Yersiniaceae</taxon>
        <taxon>Serratia</taxon>
    </lineage>
</organism>
<dbReference type="Pfam" id="PF13953">
    <property type="entry name" value="PapC_C"/>
    <property type="match status" value="1"/>
</dbReference>
<dbReference type="RefSeq" id="WP_141131237.1">
    <property type="nucleotide sequence ID" value="NZ_CAMISM010000015.1"/>
</dbReference>
<feature type="signal peptide" evidence="10">
    <location>
        <begin position="1"/>
        <end position="21"/>
    </location>
</feature>
<evidence type="ECO:0000256" key="6">
    <source>
        <dbReference type="ARBA" id="ARBA00022692"/>
    </source>
</evidence>
<evidence type="ECO:0000259" key="12">
    <source>
        <dbReference type="Pfam" id="PF13954"/>
    </source>
</evidence>
<evidence type="ECO:0000256" key="5">
    <source>
        <dbReference type="ARBA" id="ARBA00022558"/>
    </source>
</evidence>
<name>A0A3S4WFE7_SERFO</name>
<accession>A0A3S4WFE7</accession>
<reference evidence="13 14" key="1">
    <citation type="submission" date="2018-12" db="EMBL/GenBank/DDBJ databases">
        <authorList>
            <consortium name="Pathogen Informatics"/>
        </authorList>
    </citation>
    <scope>NUCLEOTIDE SEQUENCE [LARGE SCALE GENOMIC DNA]</scope>
    <source>
        <strain evidence="13 14">NCTC13193</strain>
    </source>
</reference>
<dbReference type="Gene3D" id="3.10.20.410">
    <property type="match status" value="1"/>
</dbReference>
<dbReference type="InterPro" id="IPR025885">
    <property type="entry name" value="PapC_N"/>
</dbReference>
<comment type="subcellular location">
    <subcellularLocation>
        <location evidence="1">Cell outer membrane</location>
        <topology evidence="1">Multi-pass membrane protein</topology>
    </subcellularLocation>
</comment>
<evidence type="ECO:0000256" key="2">
    <source>
        <dbReference type="ARBA" id="ARBA00008064"/>
    </source>
</evidence>
<sequence>MRAVKGFCLFFLCFNIKNAFAEDYFNPQFLGSDVASLEDLSYLNSGSKLSPGDYYLYLYSGEDFLKNVKVKFATVKGTVRPCFTKPIIDAIPFNEEAKKHFQPLFIEENDCIDIAKYIKDFDYDVDLTKLILRVSIPQIYLYSTQSTMAPENEWNDGIVAFLMNYNFNGSYSKNKNNSNYSSNYLNLNNRVNVGSWRFNANAYFNESKAGSNSTHEIDTNGIYLSRKINSLKSELLIGQSSIGSSLFDVNAYIGMTLATSNEMLPDSDRGYSPSIRGIVESRSKLTVKQNNNIIYQMYVNPGPYNIDNLNSVGTSGDYEVELTSADGVVQKYSVPYSSLPNLLRLGKYNYAVTLGKLDLNSVDDINFFQSTIGVGIPFESTLFFGSQISANYTSVGIGAGKDFGDFGALSVDALHAVSKIDNDKLSGESYRVLYSKSFNETGTNLQLTGYRYSTSNYYSLSEASHRNDMSDTGFDNYYFGRRKDSFQLNVSQSLNGYGQFYVWGNFNSYWGSDTKSKNIQLGWNKNFPQINNVVLSASYSKKTYGNINDDVFYLSFSMPLTNRTSKNTMYVSNSTTYSKSDYNNATSLYGNILDNRLDYNIYQTANKKSSYNNTSMNVNYKANSATLHAGSSYSEQSKQIDYGASGGVLLHKDGIVLTREATDTAILVEAKGAEGARVSRAGENITINKGGYALIPYATPYHYNDIELDPSTFSNSYDVDDKISKVAPTRGAISKVTFDVKRGYSFLVSVRYKNKPIKFGTLVKNDEYNNVAIADDDGTVYLTGVKKNSSYTVAWDEKNTCRFVINYENESWLKTVNKKQVDCL</sequence>
<dbReference type="InterPro" id="IPR025949">
    <property type="entry name" value="PapC-like_C"/>
</dbReference>
<dbReference type="InterPro" id="IPR000015">
    <property type="entry name" value="Fimb_usher"/>
</dbReference>
<evidence type="ECO:0000259" key="11">
    <source>
        <dbReference type="Pfam" id="PF13953"/>
    </source>
</evidence>
<dbReference type="PANTHER" id="PTHR30451">
    <property type="entry name" value="OUTER MEMBRANE USHER PROTEIN"/>
    <property type="match status" value="1"/>
</dbReference>
<dbReference type="AlphaFoldDB" id="A0A3S4WFE7"/>
<dbReference type="Gene3D" id="2.60.40.2610">
    <property type="entry name" value="Outer membrane usher protein FimD, plug domain"/>
    <property type="match status" value="1"/>
</dbReference>
<evidence type="ECO:0000256" key="1">
    <source>
        <dbReference type="ARBA" id="ARBA00004571"/>
    </source>
</evidence>
<keyword evidence="8" id="KW-0472">Membrane</keyword>
<keyword evidence="3" id="KW-0813">Transport</keyword>
<feature type="domain" description="PapC-like C-terminal" evidence="11">
    <location>
        <begin position="751"/>
        <end position="805"/>
    </location>
</feature>
<proteinExistence type="inferred from homology"/>
<keyword evidence="4" id="KW-1134">Transmembrane beta strand</keyword>
<evidence type="ECO:0000256" key="9">
    <source>
        <dbReference type="ARBA" id="ARBA00023237"/>
    </source>
</evidence>
<dbReference type="Gene3D" id="2.60.40.3110">
    <property type="match status" value="1"/>
</dbReference>
<keyword evidence="6" id="KW-0812">Transmembrane</keyword>
<protein>
    <submittedName>
        <fullName evidence="13">Outer membrane usher protein fimD</fullName>
    </submittedName>
</protein>
<dbReference type="PANTHER" id="PTHR30451:SF21">
    <property type="entry name" value="FIMBRIAL USHER DOMAIN-CONTAINING PROTEIN YDET-RELATED"/>
    <property type="match status" value="1"/>
</dbReference>
<dbReference type="EMBL" id="LR134492">
    <property type="protein sequence ID" value="VEI64414.1"/>
    <property type="molecule type" value="Genomic_DNA"/>
</dbReference>
<feature type="chain" id="PRO_5018783614" evidence="10">
    <location>
        <begin position="22"/>
        <end position="824"/>
    </location>
</feature>
<keyword evidence="9" id="KW-0998">Cell outer membrane</keyword>
<dbReference type="SUPFAM" id="SSF141729">
    <property type="entry name" value="FimD N-terminal domain-like"/>
    <property type="match status" value="1"/>
</dbReference>
<evidence type="ECO:0000256" key="3">
    <source>
        <dbReference type="ARBA" id="ARBA00022448"/>
    </source>
</evidence>